<organism evidence="1 2">
    <name type="scientific">Peronosclerospora sorghi</name>
    <dbReference type="NCBI Taxonomy" id="230839"/>
    <lineage>
        <taxon>Eukaryota</taxon>
        <taxon>Sar</taxon>
        <taxon>Stramenopiles</taxon>
        <taxon>Oomycota</taxon>
        <taxon>Peronosporomycetes</taxon>
        <taxon>Peronosporales</taxon>
        <taxon>Peronosporaceae</taxon>
        <taxon>Peronosclerospora</taxon>
    </lineage>
</organism>
<comment type="caution">
    <text evidence="1">The sequence shown here is derived from an EMBL/GenBank/DDBJ whole genome shotgun (WGS) entry which is preliminary data.</text>
</comment>
<evidence type="ECO:0000313" key="2">
    <source>
        <dbReference type="Proteomes" id="UP001163321"/>
    </source>
</evidence>
<keyword evidence="2" id="KW-1185">Reference proteome</keyword>
<name>A0ACC0W6W7_9STRA</name>
<dbReference type="EMBL" id="CM047582">
    <property type="protein sequence ID" value="KAI9914385.1"/>
    <property type="molecule type" value="Genomic_DNA"/>
</dbReference>
<protein>
    <submittedName>
        <fullName evidence="1">Uncharacterized protein</fullName>
    </submittedName>
</protein>
<dbReference type="Proteomes" id="UP001163321">
    <property type="component" value="Chromosome 3"/>
</dbReference>
<sequence>MSGMKARYIFHGQVVHSFESFPSAEEASNEYTPGEGEEHLNHSYSGKIDGGKPIPALKSSGPYAALVTSIKRAKEDSEKFFKDRVEGPVPAKLYNQ</sequence>
<reference evidence="1 2" key="1">
    <citation type="journal article" date="2022" name="bioRxiv">
        <title>The genome of the oomycete Peronosclerospora sorghi, a cosmopolitan pathogen of maize and sorghum, is inflated with dispersed pseudogenes.</title>
        <authorList>
            <person name="Fletcher K."/>
            <person name="Martin F."/>
            <person name="Isakeit T."/>
            <person name="Cavanaugh K."/>
            <person name="Magill C."/>
            <person name="Michelmore R."/>
        </authorList>
    </citation>
    <scope>NUCLEOTIDE SEQUENCE [LARGE SCALE GENOMIC DNA]</scope>
    <source>
        <strain evidence="1">P6</strain>
    </source>
</reference>
<accession>A0ACC0W6W7</accession>
<gene>
    <name evidence="1" type="ORF">PsorP6_008179</name>
</gene>
<proteinExistence type="predicted"/>
<evidence type="ECO:0000313" key="1">
    <source>
        <dbReference type="EMBL" id="KAI9914385.1"/>
    </source>
</evidence>